<evidence type="ECO:0000313" key="1">
    <source>
        <dbReference type="EMBL" id="PPR82793.1"/>
    </source>
</evidence>
<dbReference type="OrthoDB" id="60033at2759"/>
<accession>A0A2P5VVC4</accession>
<dbReference type="GO" id="GO:0006357">
    <property type="term" value="P:regulation of transcription by RNA polymerase II"/>
    <property type="evidence" value="ECO:0007669"/>
    <property type="project" value="TreeGrafter"/>
</dbReference>
<organism evidence="1 2">
    <name type="scientific">Gossypium barbadense</name>
    <name type="common">Sea Island cotton</name>
    <name type="synonym">Hibiscus barbadensis</name>
    <dbReference type="NCBI Taxonomy" id="3634"/>
    <lineage>
        <taxon>Eukaryota</taxon>
        <taxon>Viridiplantae</taxon>
        <taxon>Streptophyta</taxon>
        <taxon>Embryophyta</taxon>
        <taxon>Tracheophyta</taxon>
        <taxon>Spermatophyta</taxon>
        <taxon>Magnoliopsida</taxon>
        <taxon>eudicotyledons</taxon>
        <taxon>Gunneridae</taxon>
        <taxon>Pentapetalae</taxon>
        <taxon>rosids</taxon>
        <taxon>malvids</taxon>
        <taxon>Malvales</taxon>
        <taxon>Malvaceae</taxon>
        <taxon>Malvoideae</taxon>
        <taxon>Gossypium</taxon>
    </lineage>
</organism>
<proteinExistence type="predicted"/>
<dbReference type="PANTHER" id="PTHR10015:SF322">
    <property type="entry name" value="HEAT STRESS TRANSCRIPTION FACTOR A-7A"/>
    <property type="match status" value="1"/>
</dbReference>
<dbReference type="GO" id="GO:0034605">
    <property type="term" value="P:cellular response to heat"/>
    <property type="evidence" value="ECO:0007669"/>
    <property type="project" value="TreeGrafter"/>
</dbReference>
<sequence>MLGFRKIDSEKWESENEGFIKGQKHLLNSIKRRKNTSQTPVVIQQSLGSCVEDGEVDRLRRDRRVLLMELVKLRQQQHNTRAYIKAMERRLQGTEKKQQQMMSFLASAMQNPAFLN</sequence>
<protein>
    <recommendedName>
        <fullName evidence="3">HSF-type DNA-binding domain-containing protein</fullName>
    </recommendedName>
</protein>
<reference evidence="1 2" key="1">
    <citation type="submission" date="2015-01" db="EMBL/GenBank/DDBJ databases">
        <title>Genome of allotetraploid Gossypium barbadense reveals genomic plasticity and fiber elongation in cotton evolution.</title>
        <authorList>
            <person name="Chen X."/>
            <person name="Liu X."/>
            <person name="Zhao B."/>
            <person name="Zheng H."/>
            <person name="Hu Y."/>
            <person name="Lu G."/>
            <person name="Yang C."/>
            <person name="Chen J."/>
            <person name="Shan C."/>
            <person name="Zhang L."/>
            <person name="Zhou Y."/>
            <person name="Wang L."/>
            <person name="Guo W."/>
            <person name="Bai Y."/>
            <person name="Ruan J."/>
            <person name="Shangguan X."/>
            <person name="Mao Y."/>
            <person name="Jiang J."/>
            <person name="Zhu Y."/>
            <person name="Lei J."/>
            <person name="Kang H."/>
            <person name="Chen S."/>
            <person name="He X."/>
            <person name="Wang R."/>
            <person name="Wang Y."/>
            <person name="Chen J."/>
            <person name="Wang L."/>
            <person name="Yu S."/>
            <person name="Wang B."/>
            <person name="Wei J."/>
            <person name="Song S."/>
            <person name="Lu X."/>
            <person name="Gao Z."/>
            <person name="Gu W."/>
            <person name="Deng X."/>
            <person name="Ma D."/>
            <person name="Wang S."/>
            <person name="Liang W."/>
            <person name="Fang L."/>
            <person name="Cai C."/>
            <person name="Zhu X."/>
            <person name="Zhou B."/>
            <person name="Zhang Y."/>
            <person name="Chen Z."/>
            <person name="Xu S."/>
            <person name="Zhu R."/>
            <person name="Wang S."/>
            <person name="Zhang T."/>
            <person name="Zhao G."/>
        </authorList>
    </citation>
    <scope>NUCLEOTIDE SEQUENCE [LARGE SCALE GENOMIC DNA]</scope>
    <source>
        <strain evidence="2">cv. Xinhai21</strain>
        <tissue evidence="1">Leaf</tissue>
    </source>
</reference>
<gene>
    <name evidence="1" type="ORF">GOBAR_AA37922</name>
</gene>
<dbReference type="EMBL" id="KZ670688">
    <property type="protein sequence ID" value="PPR82793.1"/>
    <property type="molecule type" value="Genomic_DNA"/>
</dbReference>
<dbReference type="AlphaFoldDB" id="A0A2P5VVC4"/>
<dbReference type="GO" id="GO:0003700">
    <property type="term" value="F:DNA-binding transcription factor activity"/>
    <property type="evidence" value="ECO:0007669"/>
    <property type="project" value="TreeGrafter"/>
</dbReference>
<dbReference type="GO" id="GO:0005634">
    <property type="term" value="C:nucleus"/>
    <property type="evidence" value="ECO:0007669"/>
    <property type="project" value="TreeGrafter"/>
</dbReference>
<dbReference type="GO" id="GO:0000978">
    <property type="term" value="F:RNA polymerase II cis-regulatory region sequence-specific DNA binding"/>
    <property type="evidence" value="ECO:0007669"/>
    <property type="project" value="TreeGrafter"/>
</dbReference>
<evidence type="ECO:0008006" key="3">
    <source>
        <dbReference type="Google" id="ProtNLM"/>
    </source>
</evidence>
<dbReference type="PANTHER" id="PTHR10015">
    <property type="entry name" value="HEAT SHOCK TRANSCRIPTION FACTOR"/>
    <property type="match status" value="1"/>
</dbReference>
<evidence type="ECO:0000313" key="2">
    <source>
        <dbReference type="Proteomes" id="UP000239757"/>
    </source>
</evidence>
<dbReference type="Proteomes" id="UP000239757">
    <property type="component" value="Unassembled WGS sequence"/>
</dbReference>
<name>A0A2P5VVC4_GOSBA</name>